<dbReference type="PANTHER" id="PTHR33240:SF15">
    <property type="entry name" value="GAG-PRO-LIKE PROTEIN"/>
    <property type="match status" value="1"/>
</dbReference>
<protein>
    <submittedName>
        <fullName evidence="1">Uncharacterized protein</fullName>
    </submittedName>
</protein>
<evidence type="ECO:0000313" key="2">
    <source>
        <dbReference type="Proteomes" id="UP001454036"/>
    </source>
</evidence>
<reference evidence="1 2" key="1">
    <citation type="submission" date="2024-01" db="EMBL/GenBank/DDBJ databases">
        <title>The complete chloroplast genome sequence of Lithospermum erythrorhizon: insights into the phylogenetic relationship among Boraginaceae species and the maternal lineages of purple gromwells.</title>
        <authorList>
            <person name="Okada T."/>
            <person name="Watanabe K."/>
        </authorList>
    </citation>
    <scope>NUCLEOTIDE SEQUENCE [LARGE SCALE GENOMIC DNA]</scope>
</reference>
<proteinExistence type="predicted"/>
<evidence type="ECO:0000313" key="1">
    <source>
        <dbReference type="EMBL" id="GAA0160093.1"/>
    </source>
</evidence>
<gene>
    <name evidence="1" type="ORF">LIER_16726</name>
</gene>
<keyword evidence="2" id="KW-1185">Reference proteome</keyword>
<sequence>MNSRKTYAIREVYSSSSPISTQSISFSDAQLQGLELPHDDPVVIAPVIANYTVERMLVDIGSSADILYLSTYDKLGLPPNMLQPMNTPLTEFTGHSVHPKGIGDFEFYYRLKD</sequence>
<dbReference type="Proteomes" id="UP001454036">
    <property type="component" value="Unassembled WGS sequence"/>
</dbReference>
<comment type="caution">
    <text evidence="1">The sequence shown here is derived from an EMBL/GenBank/DDBJ whole genome shotgun (WGS) entry which is preliminary data.</text>
</comment>
<dbReference type="EMBL" id="BAABME010003775">
    <property type="protein sequence ID" value="GAA0160093.1"/>
    <property type="molecule type" value="Genomic_DNA"/>
</dbReference>
<name>A0AAV3QA73_LITER</name>
<dbReference type="AlphaFoldDB" id="A0AAV3QA73"/>
<organism evidence="1 2">
    <name type="scientific">Lithospermum erythrorhizon</name>
    <name type="common">Purple gromwell</name>
    <name type="synonym">Lithospermum officinale var. erythrorhizon</name>
    <dbReference type="NCBI Taxonomy" id="34254"/>
    <lineage>
        <taxon>Eukaryota</taxon>
        <taxon>Viridiplantae</taxon>
        <taxon>Streptophyta</taxon>
        <taxon>Embryophyta</taxon>
        <taxon>Tracheophyta</taxon>
        <taxon>Spermatophyta</taxon>
        <taxon>Magnoliopsida</taxon>
        <taxon>eudicotyledons</taxon>
        <taxon>Gunneridae</taxon>
        <taxon>Pentapetalae</taxon>
        <taxon>asterids</taxon>
        <taxon>lamiids</taxon>
        <taxon>Boraginales</taxon>
        <taxon>Boraginaceae</taxon>
        <taxon>Boraginoideae</taxon>
        <taxon>Lithospermeae</taxon>
        <taxon>Lithospermum</taxon>
    </lineage>
</organism>
<dbReference type="PANTHER" id="PTHR33240">
    <property type="entry name" value="OS08G0508500 PROTEIN"/>
    <property type="match status" value="1"/>
</dbReference>
<accession>A0AAV3QA73</accession>